<evidence type="ECO:0000259" key="2">
    <source>
        <dbReference type="Pfam" id="PF02120"/>
    </source>
</evidence>
<dbReference type="InterPro" id="IPR021136">
    <property type="entry name" value="Flagellar_hook_control-like_C"/>
</dbReference>
<dbReference type="AlphaFoldDB" id="A0A2A3JYX1"/>
<dbReference type="InterPro" id="IPR038610">
    <property type="entry name" value="FliK-like_C_sf"/>
</dbReference>
<evidence type="ECO:0000256" key="1">
    <source>
        <dbReference type="SAM" id="MobiDB-lite"/>
    </source>
</evidence>
<dbReference type="Pfam" id="PF02120">
    <property type="entry name" value="Flg_hook"/>
    <property type="match status" value="1"/>
</dbReference>
<feature type="domain" description="Flagellar hook-length control protein-like C-terminal" evidence="2">
    <location>
        <begin position="306"/>
        <end position="378"/>
    </location>
</feature>
<gene>
    <name evidence="3" type="ORF">CLG85_08015</name>
</gene>
<dbReference type="Gene3D" id="3.30.750.140">
    <property type="match status" value="1"/>
</dbReference>
<protein>
    <recommendedName>
        <fullName evidence="2">Flagellar hook-length control protein-like C-terminal domain-containing protein</fullName>
    </recommendedName>
</protein>
<accession>A0A2A3JYX1</accession>
<proteinExistence type="predicted"/>
<evidence type="ECO:0000313" key="3">
    <source>
        <dbReference type="EMBL" id="PBD19684.1"/>
    </source>
</evidence>
<feature type="region of interest" description="Disordered" evidence="1">
    <location>
        <begin position="373"/>
        <end position="403"/>
    </location>
</feature>
<feature type="compositionally biased region" description="Low complexity" evidence="1">
    <location>
        <begin position="380"/>
        <end position="390"/>
    </location>
</feature>
<reference evidence="3" key="1">
    <citation type="submission" date="2017-09" db="EMBL/GenBank/DDBJ databases">
        <title>Yangia sp. SAOS 153D whole genome sequencing.</title>
        <authorList>
            <person name="Verma A."/>
            <person name="Krishnamurthi S."/>
        </authorList>
    </citation>
    <scope>NUCLEOTIDE SEQUENCE [LARGE SCALE GENOMIC DNA]</scope>
    <source>
        <strain evidence="3">SAOS 153D</strain>
    </source>
</reference>
<comment type="caution">
    <text evidence="3">The sequence shown here is derived from an EMBL/GenBank/DDBJ whole genome shotgun (WGS) entry which is preliminary data.</text>
</comment>
<organism evidence="3">
    <name type="scientific">Alloyangia mangrovi</name>
    <dbReference type="NCBI Taxonomy" id="1779329"/>
    <lineage>
        <taxon>Bacteria</taxon>
        <taxon>Pseudomonadati</taxon>
        <taxon>Pseudomonadota</taxon>
        <taxon>Alphaproteobacteria</taxon>
        <taxon>Rhodobacterales</taxon>
        <taxon>Roseobacteraceae</taxon>
        <taxon>Alloyangia</taxon>
    </lineage>
</organism>
<dbReference type="OrthoDB" id="7828543at2"/>
<dbReference type="EMBL" id="NTHN01000106">
    <property type="protein sequence ID" value="PBD19684.1"/>
    <property type="molecule type" value="Genomic_DNA"/>
</dbReference>
<sequence length="432" mass="42632">MINILTAFGGAGATNGATAEKPAEGETSFAGLLALLGGGNEPPDEGAGAAPGELGEMLADAEAALADPDLSEEEIAAIVGPLISQLGAALAADPALLERAEALIADLSVSLGAEGAAGEISWRDLSEGLAELQALLGGADEIEGEGAALAELLGQAIDLAEEIVQPFVPVVSGMGQLLSFPLRGEAAGEDVEGAGQTEAAMDLAADLQEIAEEGPEAARALVAQTDGKAPDGQRAAALSLAADTPAAQAGTLPTEGSVSQLQAMPLAPVSATPVAASGFAAAQIAAGSPQLAVQGQDVLGQIRASAGAEGEINVELKPEGLGKVEISLTPDEAGKLQVVVRADQAAVLASLRSDRDGLLALLRDAGHAVDDGSLSFSDMGAQNGSQNGGQDQDGGRTGGYMTYGTASAEASSLDGAASHSRLLPEGSVDISI</sequence>
<name>A0A2A3JYX1_9RHOB</name>